<evidence type="ECO:0000313" key="4">
    <source>
        <dbReference type="Proteomes" id="UP001302349"/>
    </source>
</evidence>
<feature type="domain" description="J" evidence="2">
    <location>
        <begin position="3"/>
        <end position="68"/>
    </location>
</feature>
<keyword evidence="1" id="KW-0472">Membrane</keyword>
<dbReference type="InterPro" id="IPR036869">
    <property type="entry name" value="J_dom_sf"/>
</dbReference>
<dbReference type="PROSITE" id="PS00636">
    <property type="entry name" value="DNAJ_1"/>
    <property type="match status" value="1"/>
</dbReference>
<evidence type="ECO:0000256" key="1">
    <source>
        <dbReference type="SAM" id="Phobius"/>
    </source>
</evidence>
<dbReference type="InterPro" id="IPR018253">
    <property type="entry name" value="DnaJ_domain_CS"/>
</dbReference>
<reference evidence="3 4" key="1">
    <citation type="journal article" date="2023" name="Microbiol. Resour. Announc.">
        <title>Complete Genome Sequence of Imperialibacter roseus strain P4T.</title>
        <authorList>
            <person name="Tizabi D.R."/>
            <person name="Bachvaroff T."/>
            <person name="Hill R.T."/>
        </authorList>
    </citation>
    <scope>NUCLEOTIDE SEQUENCE [LARGE SCALE GENOMIC DNA]</scope>
    <source>
        <strain evidence="3 4">P4T</strain>
    </source>
</reference>
<dbReference type="InterPro" id="IPR001623">
    <property type="entry name" value="DnaJ_domain"/>
</dbReference>
<sequence>MRNYYEILGVPEEAGHYEIKAAFKKLAMQYHPDKHAGDPAMEERFKEINMAYQVLSDPIQKANYDYRFKYSVPTYEYTPPTQTYETRRPPYARKGKKTTYSYEDLKRNNKGTLWAFGLSLALATVIMAAMQAYAFYQNLKMEALLDERRSIFDTAVKEAELGHVDESLKILSPFVSFYKTEDYIKEFKEELLTRVIHDGDVFFEKAEYVSALENYLIAEPYLVYRSFDFKLRMAQCYKETDQFNEAITTYKDLLQSGLQKRHILKSMADIYRDDLLDYEASLNYYHQAADVVINSYISSFGEAYIILIHSGNVGREDLDIFLGEARGYLLVGNVEQSLHETKWLANVWPKAQEIYLLRADCYQAVGDEKVACQYKDLAARISPLPEGVVACH</sequence>
<keyword evidence="1" id="KW-0812">Transmembrane</keyword>
<dbReference type="InterPro" id="IPR011990">
    <property type="entry name" value="TPR-like_helical_dom_sf"/>
</dbReference>
<dbReference type="SUPFAM" id="SSF48452">
    <property type="entry name" value="TPR-like"/>
    <property type="match status" value="1"/>
</dbReference>
<keyword evidence="1" id="KW-1133">Transmembrane helix</keyword>
<evidence type="ECO:0000313" key="3">
    <source>
        <dbReference type="EMBL" id="WOK08069.1"/>
    </source>
</evidence>
<dbReference type="PROSITE" id="PS50076">
    <property type="entry name" value="DNAJ_2"/>
    <property type="match status" value="1"/>
</dbReference>
<dbReference type="Gene3D" id="1.10.287.110">
    <property type="entry name" value="DnaJ domain"/>
    <property type="match status" value="1"/>
</dbReference>
<dbReference type="Pfam" id="PF00226">
    <property type="entry name" value="DnaJ"/>
    <property type="match status" value="1"/>
</dbReference>
<accession>A0ABZ0IV98</accession>
<dbReference type="Proteomes" id="UP001302349">
    <property type="component" value="Chromosome"/>
</dbReference>
<dbReference type="PANTHER" id="PTHR24074">
    <property type="entry name" value="CO-CHAPERONE PROTEIN DJLA"/>
    <property type="match status" value="1"/>
</dbReference>
<gene>
    <name evidence="3" type="ORF">RT717_05410</name>
</gene>
<dbReference type="PRINTS" id="PR00625">
    <property type="entry name" value="JDOMAIN"/>
</dbReference>
<name>A0ABZ0IV98_9BACT</name>
<protein>
    <submittedName>
        <fullName evidence="3">DnaJ domain-containing protein</fullName>
    </submittedName>
</protein>
<dbReference type="RefSeq" id="WP_317490715.1">
    <property type="nucleotide sequence ID" value="NZ_CP136051.1"/>
</dbReference>
<dbReference type="EMBL" id="CP136051">
    <property type="protein sequence ID" value="WOK08069.1"/>
    <property type="molecule type" value="Genomic_DNA"/>
</dbReference>
<dbReference type="Gene3D" id="1.25.40.10">
    <property type="entry name" value="Tetratricopeptide repeat domain"/>
    <property type="match status" value="1"/>
</dbReference>
<dbReference type="CDD" id="cd06257">
    <property type="entry name" value="DnaJ"/>
    <property type="match status" value="1"/>
</dbReference>
<dbReference type="SMART" id="SM00271">
    <property type="entry name" value="DnaJ"/>
    <property type="match status" value="1"/>
</dbReference>
<organism evidence="3 4">
    <name type="scientific">Imperialibacter roseus</name>
    <dbReference type="NCBI Taxonomy" id="1324217"/>
    <lineage>
        <taxon>Bacteria</taxon>
        <taxon>Pseudomonadati</taxon>
        <taxon>Bacteroidota</taxon>
        <taxon>Cytophagia</taxon>
        <taxon>Cytophagales</taxon>
        <taxon>Flammeovirgaceae</taxon>
        <taxon>Imperialibacter</taxon>
    </lineage>
</organism>
<evidence type="ECO:0000259" key="2">
    <source>
        <dbReference type="PROSITE" id="PS50076"/>
    </source>
</evidence>
<dbReference type="InterPro" id="IPR050817">
    <property type="entry name" value="DjlA_DnaK_co-chaperone"/>
</dbReference>
<proteinExistence type="predicted"/>
<feature type="transmembrane region" description="Helical" evidence="1">
    <location>
        <begin position="113"/>
        <end position="136"/>
    </location>
</feature>
<keyword evidence="4" id="KW-1185">Reference proteome</keyword>
<dbReference type="SUPFAM" id="SSF46565">
    <property type="entry name" value="Chaperone J-domain"/>
    <property type="match status" value="1"/>
</dbReference>